<sequence>MMEKALPNPNNESDLLKRTNKTFKHLKVVNEDKDEDTKTSVVVENGFDHWDDVKHGDEMQFDEVISDDESDSNQSPCVEGQKLRVLGFQTLTARINIFGNLKGGIR</sequence>
<gene>
    <name evidence="1" type="ORF">TCM_028621</name>
</gene>
<name>A0A061GC39_THECC</name>
<proteinExistence type="predicted"/>
<dbReference type="Proteomes" id="UP000026915">
    <property type="component" value="Chromosome 6"/>
</dbReference>
<dbReference type="Gramene" id="EOY26672">
    <property type="protein sequence ID" value="EOY26672"/>
    <property type="gene ID" value="TCM_028621"/>
</dbReference>
<dbReference type="EMBL" id="CM001884">
    <property type="protein sequence ID" value="EOY26672.1"/>
    <property type="molecule type" value="Genomic_DNA"/>
</dbReference>
<protein>
    <submittedName>
        <fullName evidence="1">Uncharacterized protein</fullName>
    </submittedName>
</protein>
<evidence type="ECO:0000313" key="2">
    <source>
        <dbReference type="Proteomes" id="UP000026915"/>
    </source>
</evidence>
<dbReference type="InParanoid" id="A0A061GC39"/>
<keyword evidence="2" id="KW-1185">Reference proteome</keyword>
<reference evidence="1 2" key="1">
    <citation type="journal article" date="2013" name="Genome Biol.">
        <title>The genome sequence of the most widely cultivated cacao type and its use to identify candidate genes regulating pod color.</title>
        <authorList>
            <person name="Motamayor J.C."/>
            <person name="Mockaitis K."/>
            <person name="Schmutz J."/>
            <person name="Haiminen N."/>
            <person name="Iii D.L."/>
            <person name="Cornejo O."/>
            <person name="Findley S.D."/>
            <person name="Zheng P."/>
            <person name="Utro F."/>
            <person name="Royaert S."/>
            <person name="Saski C."/>
            <person name="Jenkins J."/>
            <person name="Podicheti R."/>
            <person name="Zhao M."/>
            <person name="Scheffler B.E."/>
            <person name="Stack J.C."/>
            <person name="Feltus F.A."/>
            <person name="Mustiga G.M."/>
            <person name="Amores F."/>
            <person name="Phillips W."/>
            <person name="Marelli J.P."/>
            <person name="May G.D."/>
            <person name="Shapiro H."/>
            <person name="Ma J."/>
            <person name="Bustamante C.D."/>
            <person name="Schnell R.J."/>
            <person name="Main D."/>
            <person name="Gilbert D."/>
            <person name="Parida L."/>
            <person name="Kuhn D.N."/>
        </authorList>
    </citation>
    <scope>NUCLEOTIDE SEQUENCE [LARGE SCALE GENOMIC DNA]</scope>
    <source>
        <strain evidence="2">cv. Matina 1-6</strain>
    </source>
</reference>
<accession>A0A061GC39</accession>
<dbReference type="HOGENOM" id="CLU_2228071_0_0_1"/>
<evidence type="ECO:0000313" key="1">
    <source>
        <dbReference type="EMBL" id="EOY26672.1"/>
    </source>
</evidence>
<dbReference type="AlphaFoldDB" id="A0A061GC39"/>
<organism evidence="1 2">
    <name type="scientific">Theobroma cacao</name>
    <name type="common">Cacao</name>
    <name type="synonym">Cocoa</name>
    <dbReference type="NCBI Taxonomy" id="3641"/>
    <lineage>
        <taxon>Eukaryota</taxon>
        <taxon>Viridiplantae</taxon>
        <taxon>Streptophyta</taxon>
        <taxon>Embryophyta</taxon>
        <taxon>Tracheophyta</taxon>
        <taxon>Spermatophyta</taxon>
        <taxon>Magnoliopsida</taxon>
        <taxon>eudicotyledons</taxon>
        <taxon>Gunneridae</taxon>
        <taxon>Pentapetalae</taxon>
        <taxon>rosids</taxon>
        <taxon>malvids</taxon>
        <taxon>Malvales</taxon>
        <taxon>Malvaceae</taxon>
        <taxon>Byttnerioideae</taxon>
        <taxon>Theobroma</taxon>
    </lineage>
</organism>